<dbReference type="Gene3D" id="1.20.1250.20">
    <property type="entry name" value="MFS general substrate transporter like domains"/>
    <property type="match status" value="1"/>
</dbReference>
<keyword evidence="2" id="KW-0472">Membrane</keyword>
<feature type="transmembrane region" description="Helical" evidence="2">
    <location>
        <begin position="290"/>
        <end position="309"/>
    </location>
</feature>
<dbReference type="Pfam" id="PF07690">
    <property type="entry name" value="MFS_1"/>
    <property type="match status" value="1"/>
</dbReference>
<feature type="transmembrane region" description="Helical" evidence="2">
    <location>
        <begin position="259"/>
        <end position="278"/>
    </location>
</feature>
<protein>
    <submittedName>
        <fullName evidence="5">Monocarboxylate transporter 13-like</fullName>
    </submittedName>
</protein>
<name>A0ABM1ETV7_PRICU</name>
<keyword evidence="4" id="KW-1185">Reference proteome</keyword>
<gene>
    <name evidence="5" type="primary">LOC106815649</name>
</gene>
<organism evidence="4 5">
    <name type="scientific">Priapulus caudatus</name>
    <name type="common">Priapulid worm</name>
    <dbReference type="NCBI Taxonomy" id="37621"/>
    <lineage>
        <taxon>Eukaryota</taxon>
        <taxon>Metazoa</taxon>
        <taxon>Ecdysozoa</taxon>
        <taxon>Scalidophora</taxon>
        <taxon>Priapulida</taxon>
        <taxon>Priapulimorpha</taxon>
        <taxon>Priapulimorphida</taxon>
        <taxon>Priapulidae</taxon>
        <taxon>Priapulus</taxon>
    </lineage>
</organism>
<evidence type="ECO:0000313" key="4">
    <source>
        <dbReference type="Proteomes" id="UP000695022"/>
    </source>
</evidence>
<reference evidence="5" key="1">
    <citation type="submission" date="2025-08" db="UniProtKB">
        <authorList>
            <consortium name="RefSeq"/>
        </authorList>
    </citation>
    <scope>IDENTIFICATION</scope>
</reference>
<dbReference type="RefSeq" id="XP_014675628.1">
    <property type="nucleotide sequence ID" value="XM_014820142.1"/>
</dbReference>
<evidence type="ECO:0000256" key="2">
    <source>
        <dbReference type="SAM" id="Phobius"/>
    </source>
</evidence>
<dbReference type="InterPro" id="IPR011701">
    <property type="entry name" value="MFS"/>
</dbReference>
<accession>A0ABM1ETV7</accession>
<dbReference type="InterPro" id="IPR050327">
    <property type="entry name" value="Proton-linked_MCT"/>
</dbReference>
<feature type="domain" description="Major facilitator superfamily (MFS) profile" evidence="3">
    <location>
        <begin position="20"/>
        <end position="315"/>
    </location>
</feature>
<feature type="transmembrane region" description="Helical" evidence="2">
    <location>
        <begin position="224"/>
        <end position="247"/>
    </location>
</feature>
<dbReference type="InterPro" id="IPR036259">
    <property type="entry name" value="MFS_trans_sf"/>
</dbReference>
<feature type="transmembrane region" description="Helical" evidence="2">
    <location>
        <begin position="16"/>
        <end position="42"/>
    </location>
</feature>
<evidence type="ECO:0000259" key="3">
    <source>
        <dbReference type="PROSITE" id="PS50850"/>
    </source>
</evidence>
<comment type="subcellular location">
    <subcellularLocation>
        <location evidence="1">Membrane</location>
        <topology evidence="1">Multi-pass membrane protein</topology>
    </subcellularLocation>
</comment>
<feature type="transmembrane region" description="Helical" evidence="2">
    <location>
        <begin position="174"/>
        <end position="193"/>
    </location>
</feature>
<keyword evidence="2" id="KW-0812">Transmembrane</keyword>
<dbReference type="PROSITE" id="PS51257">
    <property type="entry name" value="PROKAR_LIPOPROTEIN"/>
    <property type="match status" value="1"/>
</dbReference>
<feature type="transmembrane region" description="Helical" evidence="2">
    <location>
        <begin position="109"/>
        <end position="129"/>
    </location>
</feature>
<keyword evidence="2" id="KW-1133">Transmembrane helix</keyword>
<sequence>MESREKNCPSHSDRGWAWMVLVGACVNSFILASVGSSFSVLFTEIVSILEAKKSMIVLIASLQFGVSLVLGPVFSRLAAEYGYRLVVMTGGMLATGGMCLSYGAAELRILIGAYGLLTGMGTGMINTPSKVINGLYFNKKLSLATGLASTSGAVGALVGPLLCVKLIELYTWHGALIILAGMYLQTVAASALFRPIPKAAKEELCKRRGGYRSLMMPITDMIKLGVHCLNNVAMGFSAFIMVTFWVLYGMSQGLSFTRAAQMMSVISVSGAVGAFLVAATGDRPWFPRHVVFVLATLATAIVAFVFLIAPDAPPA</sequence>
<dbReference type="PANTHER" id="PTHR11360:SF306">
    <property type="entry name" value="RE01051P"/>
    <property type="match status" value="1"/>
</dbReference>
<feature type="transmembrane region" description="Helical" evidence="2">
    <location>
        <begin position="54"/>
        <end position="74"/>
    </location>
</feature>
<dbReference type="InterPro" id="IPR020846">
    <property type="entry name" value="MFS_dom"/>
</dbReference>
<proteinExistence type="predicted"/>
<dbReference type="PROSITE" id="PS50850">
    <property type="entry name" value="MFS"/>
    <property type="match status" value="1"/>
</dbReference>
<feature type="transmembrane region" description="Helical" evidence="2">
    <location>
        <begin position="81"/>
        <end position="103"/>
    </location>
</feature>
<dbReference type="GeneID" id="106815649"/>
<dbReference type="Proteomes" id="UP000695022">
    <property type="component" value="Unplaced"/>
</dbReference>
<evidence type="ECO:0000256" key="1">
    <source>
        <dbReference type="ARBA" id="ARBA00004141"/>
    </source>
</evidence>
<dbReference type="PANTHER" id="PTHR11360">
    <property type="entry name" value="MONOCARBOXYLATE TRANSPORTER"/>
    <property type="match status" value="1"/>
</dbReference>
<evidence type="ECO:0000313" key="5">
    <source>
        <dbReference type="RefSeq" id="XP_014675628.1"/>
    </source>
</evidence>
<dbReference type="SUPFAM" id="SSF103473">
    <property type="entry name" value="MFS general substrate transporter"/>
    <property type="match status" value="1"/>
</dbReference>